<dbReference type="PROSITE" id="PS00761">
    <property type="entry name" value="SPASE_I_3"/>
    <property type="match status" value="1"/>
</dbReference>
<evidence type="ECO:0000256" key="6">
    <source>
        <dbReference type="RuleBase" id="RU362042"/>
    </source>
</evidence>
<evidence type="ECO:0000256" key="1">
    <source>
        <dbReference type="ARBA" id="ARBA00000677"/>
    </source>
</evidence>
<dbReference type="PRINTS" id="PR00727">
    <property type="entry name" value="LEADERPTASE"/>
</dbReference>
<keyword evidence="9" id="KW-1185">Reference proteome</keyword>
<name>A0ABY5P4I4_9LACT</name>
<dbReference type="NCBIfam" id="TIGR02227">
    <property type="entry name" value="sigpep_I_bact"/>
    <property type="match status" value="1"/>
</dbReference>
<keyword evidence="5 6" id="KW-0378">Hydrolase</keyword>
<evidence type="ECO:0000259" key="7">
    <source>
        <dbReference type="Pfam" id="PF10502"/>
    </source>
</evidence>
<dbReference type="PANTHER" id="PTHR43390:SF1">
    <property type="entry name" value="CHLOROPLAST PROCESSING PEPTIDASE"/>
    <property type="match status" value="1"/>
</dbReference>
<dbReference type="EC" id="3.4.21.89" evidence="4 6"/>
<evidence type="ECO:0000256" key="4">
    <source>
        <dbReference type="ARBA" id="ARBA00013208"/>
    </source>
</evidence>
<protein>
    <recommendedName>
        <fullName evidence="4 6">Signal peptidase I</fullName>
        <ecNumber evidence="4 6">3.4.21.89</ecNumber>
    </recommendedName>
</protein>
<proteinExistence type="inferred from homology"/>
<gene>
    <name evidence="8" type="primary">lepB</name>
    <name evidence="8" type="ORF">NRE15_12045</name>
</gene>
<organism evidence="8 9">
    <name type="scientific">Fundicoccus culcitae</name>
    <dbReference type="NCBI Taxonomy" id="2969821"/>
    <lineage>
        <taxon>Bacteria</taxon>
        <taxon>Bacillati</taxon>
        <taxon>Bacillota</taxon>
        <taxon>Bacilli</taxon>
        <taxon>Lactobacillales</taxon>
        <taxon>Aerococcaceae</taxon>
        <taxon>Fundicoccus</taxon>
    </lineage>
</organism>
<dbReference type="InterPro" id="IPR000223">
    <property type="entry name" value="Pept_S26A_signal_pept_1"/>
</dbReference>
<dbReference type="Gene3D" id="2.10.109.10">
    <property type="entry name" value="Umud Fragment, subunit A"/>
    <property type="match status" value="1"/>
</dbReference>
<dbReference type="Pfam" id="PF10502">
    <property type="entry name" value="Peptidase_S26"/>
    <property type="match status" value="1"/>
</dbReference>
<dbReference type="InterPro" id="IPR019533">
    <property type="entry name" value="Peptidase_S26"/>
</dbReference>
<dbReference type="PANTHER" id="PTHR43390">
    <property type="entry name" value="SIGNAL PEPTIDASE I"/>
    <property type="match status" value="1"/>
</dbReference>
<evidence type="ECO:0000256" key="2">
    <source>
        <dbReference type="ARBA" id="ARBA00004401"/>
    </source>
</evidence>
<dbReference type="InterPro" id="IPR036286">
    <property type="entry name" value="LexA/Signal_pep-like_sf"/>
</dbReference>
<feature type="domain" description="Peptidase S26" evidence="7">
    <location>
        <begin position="12"/>
        <end position="174"/>
    </location>
</feature>
<dbReference type="EMBL" id="CP102453">
    <property type="protein sequence ID" value="UUX33621.1"/>
    <property type="molecule type" value="Genomic_DNA"/>
</dbReference>
<comment type="subcellular location">
    <subcellularLocation>
        <location evidence="2">Cell membrane</location>
        <topology evidence="2">Single-pass type II membrane protein</topology>
    </subcellularLocation>
    <subcellularLocation>
        <location evidence="6">Membrane</location>
        <topology evidence="6">Single-pass type II membrane protein</topology>
    </subcellularLocation>
</comment>
<comment type="similarity">
    <text evidence="3 6">Belongs to the peptidase S26 family.</text>
</comment>
<dbReference type="InterPro" id="IPR019758">
    <property type="entry name" value="Pept_S26A_signal_pept_1_CS"/>
</dbReference>
<dbReference type="RefSeq" id="WP_313793125.1">
    <property type="nucleotide sequence ID" value="NZ_CP102453.1"/>
</dbReference>
<keyword evidence="6" id="KW-0472">Membrane</keyword>
<keyword evidence="6" id="KW-1133">Transmembrane helix</keyword>
<evidence type="ECO:0000256" key="3">
    <source>
        <dbReference type="ARBA" id="ARBA00009370"/>
    </source>
</evidence>
<dbReference type="Proteomes" id="UP001315967">
    <property type="component" value="Chromosome"/>
</dbReference>
<keyword evidence="6" id="KW-0812">Transmembrane</keyword>
<evidence type="ECO:0000313" key="9">
    <source>
        <dbReference type="Proteomes" id="UP001315967"/>
    </source>
</evidence>
<comment type="catalytic activity">
    <reaction evidence="1 6">
        <text>Cleavage of hydrophobic, N-terminal signal or leader sequences from secreted and periplasmic proteins.</text>
        <dbReference type="EC" id="3.4.21.89"/>
    </reaction>
</comment>
<accession>A0ABY5P4I4</accession>
<evidence type="ECO:0000313" key="8">
    <source>
        <dbReference type="EMBL" id="UUX33621.1"/>
    </source>
</evidence>
<dbReference type="InterPro" id="IPR019757">
    <property type="entry name" value="Pept_S26A_signal_pept_1_Lys-AS"/>
</dbReference>
<sequence length="197" mass="22444">MSNFSSVMREIISTIVTFVVVFVLVWLLRLYVVEPFQVDGRSMDNTLQDGERLVMLKLADIERFDVVVVPPPNAPEKLYVKRVIGMPGDTIEFRDDMLILNGQPLEEPYLAEMQAQVEGNFTYDMTLEERTGVTQVPEGQIFVMGDNRRNSTDGRSFGFINLEDVRGEADFIHWPLSEFGLLTKYELNADGTAIVER</sequence>
<dbReference type="SUPFAM" id="SSF51306">
    <property type="entry name" value="LexA/Signal peptidase"/>
    <property type="match status" value="1"/>
</dbReference>
<evidence type="ECO:0000256" key="5">
    <source>
        <dbReference type="ARBA" id="ARBA00022801"/>
    </source>
</evidence>
<reference evidence="8 9" key="1">
    <citation type="submission" date="2022-08" db="EMBL/GenBank/DDBJ databases">
        <title>Aerococcaceae sp. nov isolated from spoiled eye mask.</title>
        <authorList>
            <person name="Zhou G."/>
            <person name="Xie X.-B."/>
            <person name="Shi Q.-S."/>
            <person name="Wang Y.-S."/>
            <person name="Wen X."/>
            <person name="Peng H."/>
            <person name="Yang X.-J."/>
            <person name="Tao H.-B."/>
            <person name="Huang X.-M."/>
        </authorList>
    </citation>
    <scope>NUCLEOTIDE SEQUENCE [LARGE SCALE GENOMIC DNA]</scope>
    <source>
        <strain evidence="9">DM20194951</strain>
    </source>
</reference>
<dbReference type="PROSITE" id="PS00760">
    <property type="entry name" value="SPASE_I_2"/>
    <property type="match status" value="1"/>
</dbReference>
<keyword evidence="6" id="KW-0645">Protease</keyword>
<dbReference type="CDD" id="cd06530">
    <property type="entry name" value="S26_SPase_I"/>
    <property type="match status" value="1"/>
</dbReference>
<dbReference type="GO" id="GO:0009003">
    <property type="term" value="F:signal peptidase activity"/>
    <property type="evidence" value="ECO:0007669"/>
    <property type="project" value="UniProtKB-EC"/>
</dbReference>
<feature type="transmembrane region" description="Helical" evidence="6">
    <location>
        <begin position="12"/>
        <end position="32"/>
    </location>
</feature>